<dbReference type="EMBL" id="GGEC01082759">
    <property type="protein sequence ID" value="MBX63243.1"/>
    <property type="molecule type" value="Transcribed_RNA"/>
</dbReference>
<accession>A0A2P2Q8D7</accession>
<organism evidence="1">
    <name type="scientific">Rhizophora mucronata</name>
    <name type="common">Asiatic mangrove</name>
    <dbReference type="NCBI Taxonomy" id="61149"/>
    <lineage>
        <taxon>Eukaryota</taxon>
        <taxon>Viridiplantae</taxon>
        <taxon>Streptophyta</taxon>
        <taxon>Embryophyta</taxon>
        <taxon>Tracheophyta</taxon>
        <taxon>Spermatophyta</taxon>
        <taxon>Magnoliopsida</taxon>
        <taxon>eudicotyledons</taxon>
        <taxon>Gunneridae</taxon>
        <taxon>Pentapetalae</taxon>
        <taxon>rosids</taxon>
        <taxon>fabids</taxon>
        <taxon>Malpighiales</taxon>
        <taxon>Rhizophoraceae</taxon>
        <taxon>Rhizophora</taxon>
    </lineage>
</organism>
<evidence type="ECO:0000313" key="1">
    <source>
        <dbReference type="EMBL" id="MBX63243.1"/>
    </source>
</evidence>
<name>A0A2P2Q8D7_RHIMU</name>
<protein>
    <submittedName>
        <fullName evidence="1">Beta-amylase</fullName>
    </submittedName>
</protein>
<reference evidence="1" key="1">
    <citation type="submission" date="2018-02" db="EMBL/GenBank/DDBJ databases">
        <title>Rhizophora mucronata_Transcriptome.</title>
        <authorList>
            <person name="Meera S.P."/>
            <person name="Sreeshan A."/>
            <person name="Augustine A."/>
        </authorList>
    </citation>
    <scope>NUCLEOTIDE SEQUENCE</scope>
    <source>
        <tissue evidence="1">Leaf</tissue>
    </source>
</reference>
<dbReference type="AlphaFoldDB" id="A0A2P2Q8D7"/>
<sequence>MALSIGDLHGLVGCDFCSTALSGF</sequence>
<proteinExistence type="predicted"/>